<dbReference type="Proteomes" id="UP001218218">
    <property type="component" value="Unassembled WGS sequence"/>
</dbReference>
<reference evidence="1" key="1">
    <citation type="submission" date="2023-03" db="EMBL/GenBank/DDBJ databases">
        <title>Massive genome expansion in bonnet fungi (Mycena s.s.) driven by repeated elements and novel gene families across ecological guilds.</title>
        <authorList>
            <consortium name="Lawrence Berkeley National Laboratory"/>
            <person name="Harder C.B."/>
            <person name="Miyauchi S."/>
            <person name="Viragh M."/>
            <person name="Kuo A."/>
            <person name="Thoen E."/>
            <person name="Andreopoulos B."/>
            <person name="Lu D."/>
            <person name="Skrede I."/>
            <person name="Drula E."/>
            <person name="Henrissat B."/>
            <person name="Morin E."/>
            <person name="Kohler A."/>
            <person name="Barry K."/>
            <person name="LaButti K."/>
            <person name="Morin E."/>
            <person name="Salamov A."/>
            <person name="Lipzen A."/>
            <person name="Mereny Z."/>
            <person name="Hegedus B."/>
            <person name="Baldrian P."/>
            <person name="Stursova M."/>
            <person name="Weitz H."/>
            <person name="Taylor A."/>
            <person name="Grigoriev I.V."/>
            <person name="Nagy L.G."/>
            <person name="Martin F."/>
            <person name="Kauserud H."/>
        </authorList>
    </citation>
    <scope>NUCLEOTIDE SEQUENCE</scope>
    <source>
        <strain evidence="1">CBHHK002</strain>
    </source>
</reference>
<dbReference type="EMBL" id="JARIHO010000001">
    <property type="protein sequence ID" value="KAJ7369205.1"/>
    <property type="molecule type" value="Genomic_DNA"/>
</dbReference>
<keyword evidence="2" id="KW-1185">Reference proteome</keyword>
<organism evidence="1 2">
    <name type="scientific">Mycena albidolilacea</name>
    <dbReference type="NCBI Taxonomy" id="1033008"/>
    <lineage>
        <taxon>Eukaryota</taxon>
        <taxon>Fungi</taxon>
        <taxon>Dikarya</taxon>
        <taxon>Basidiomycota</taxon>
        <taxon>Agaricomycotina</taxon>
        <taxon>Agaricomycetes</taxon>
        <taxon>Agaricomycetidae</taxon>
        <taxon>Agaricales</taxon>
        <taxon>Marasmiineae</taxon>
        <taxon>Mycenaceae</taxon>
        <taxon>Mycena</taxon>
    </lineage>
</organism>
<name>A0AAD7F7Y9_9AGAR</name>
<dbReference type="AlphaFoldDB" id="A0AAD7F7Y9"/>
<evidence type="ECO:0000313" key="1">
    <source>
        <dbReference type="EMBL" id="KAJ7369205.1"/>
    </source>
</evidence>
<gene>
    <name evidence="1" type="ORF">DFH08DRAFT_796993</name>
</gene>
<protein>
    <submittedName>
        <fullName evidence="1">Uncharacterized protein</fullName>
    </submittedName>
</protein>
<comment type="caution">
    <text evidence="1">The sequence shown here is derived from an EMBL/GenBank/DDBJ whole genome shotgun (WGS) entry which is preliminary data.</text>
</comment>
<accession>A0AAD7F7Y9</accession>
<evidence type="ECO:0000313" key="2">
    <source>
        <dbReference type="Proteomes" id="UP001218218"/>
    </source>
</evidence>
<proteinExistence type="predicted"/>
<sequence length="143" mass="15872">MWGGRRDEHAGIPVHERAHLLHVLWVHPRLGVGPGEGSRRGDWVVGTARADVAGAGGEIGGGQRRKRERDVRLAVVPVLVLSLERETGETVRKARLDTRQRQGIRWKSIKAKGGSIRREECARDEEELKRAVKSHADGIAVMK</sequence>